<feature type="compositionally biased region" description="Acidic residues" evidence="1">
    <location>
        <begin position="31"/>
        <end position="43"/>
    </location>
</feature>
<protein>
    <submittedName>
        <fullName evidence="2">Uncharacterized protein</fullName>
    </submittedName>
</protein>
<evidence type="ECO:0000256" key="1">
    <source>
        <dbReference type="SAM" id="MobiDB-lite"/>
    </source>
</evidence>
<feature type="compositionally biased region" description="Basic and acidic residues" evidence="1">
    <location>
        <begin position="405"/>
        <end position="418"/>
    </location>
</feature>
<feature type="compositionally biased region" description="Gly residues" evidence="1">
    <location>
        <begin position="1"/>
        <end position="11"/>
    </location>
</feature>
<dbReference type="EMBL" id="CM029041">
    <property type="protein sequence ID" value="KAG2629608.1"/>
    <property type="molecule type" value="Genomic_DNA"/>
</dbReference>
<evidence type="ECO:0000313" key="2">
    <source>
        <dbReference type="EMBL" id="KAG2629608.1"/>
    </source>
</evidence>
<feature type="compositionally biased region" description="Basic and acidic residues" evidence="1">
    <location>
        <begin position="18"/>
        <end position="30"/>
    </location>
</feature>
<feature type="compositionally biased region" description="Polar residues" evidence="1">
    <location>
        <begin position="224"/>
        <end position="238"/>
    </location>
</feature>
<feature type="region of interest" description="Disordered" evidence="1">
    <location>
        <begin position="1"/>
        <end position="253"/>
    </location>
</feature>
<feature type="compositionally biased region" description="Basic and acidic residues" evidence="1">
    <location>
        <begin position="78"/>
        <end position="91"/>
    </location>
</feature>
<reference evidence="2" key="1">
    <citation type="submission" date="2020-05" db="EMBL/GenBank/DDBJ databases">
        <title>WGS assembly of Panicum virgatum.</title>
        <authorList>
            <person name="Lovell J.T."/>
            <person name="Jenkins J."/>
            <person name="Shu S."/>
            <person name="Juenger T.E."/>
            <person name="Schmutz J."/>
        </authorList>
    </citation>
    <scope>NUCLEOTIDE SEQUENCE</scope>
    <source>
        <strain evidence="2">AP13</strain>
    </source>
</reference>
<feature type="compositionally biased region" description="Basic and acidic residues" evidence="1">
    <location>
        <begin position="145"/>
        <end position="218"/>
    </location>
</feature>
<dbReference type="Proteomes" id="UP000823388">
    <property type="component" value="Chromosome 3K"/>
</dbReference>
<name>A0A8T0V529_PANVG</name>
<dbReference type="AlphaFoldDB" id="A0A8T0V529"/>
<feature type="compositionally biased region" description="Basic and acidic residues" evidence="1">
    <location>
        <begin position="121"/>
        <end position="137"/>
    </location>
</feature>
<comment type="caution">
    <text evidence="2">The sequence shown here is derived from an EMBL/GenBank/DDBJ whole genome shotgun (WGS) entry which is preliminary data.</text>
</comment>
<organism evidence="2 3">
    <name type="scientific">Panicum virgatum</name>
    <name type="common">Blackwell switchgrass</name>
    <dbReference type="NCBI Taxonomy" id="38727"/>
    <lineage>
        <taxon>Eukaryota</taxon>
        <taxon>Viridiplantae</taxon>
        <taxon>Streptophyta</taxon>
        <taxon>Embryophyta</taxon>
        <taxon>Tracheophyta</taxon>
        <taxon>Spermatophyta</taxon>
        <taxon>Magnoliopsida</taxon>
        <taxon>Liliopsida</taxon>
        <taxon>Poales</taxon>
        <taxon>Poaceae</taxon>
        <taxon>PACMAD clade</taxon>
        <taxon>Panicoideae</taxon>
        <taxon>Panicodae</taxon>
        <taxon>Paniceae</taxon>
        <taxon>Panicinae</taxon>
        <taxon>Panicum</taxon>
        <taxon>Panicum sect. Hiantes</taxon>
    </lineage>
</organism>
<gene>
    <name evidence="2" type="ORF">PVAP13_3KG442302</name>
</gene>
<proteinExistence type="predicted"/>
<sequence>MDCPGGEGGQAGPSTSEGTREVRSKRKQDILEESESSSDEESFQDYANFDSCDTEGDEDDENSDGFGDEINSSQIDTRVTEREVQSKRVRFEDEDNANKQGDVIEDKSMKGNQGSASGASCKDESADKQRKKDDHNDGGSNDGANADKKSVSAEPSSHKDQSGDKSKGAPSKDDDKGAKDDDKAAKDDDKASKDDSSIRDDGKQDFDEAPSPKDEAGDNYRGTPRSTQSGTQSSSEFSGLSPITPANWYGLPGGMTLLDLMATPPDRKPLIFEPLEFLDVPLVPNEKEVFNDIVKKEFKGAKDTVTMSDEMDSEPKEQAKKFEAKLLEDLLQPLPMDNLPKEVPKPKRTKRKAERSDVVSRKKVASTRGRGLPPVVPKSNTAKEQDEGNVEPLPSAVATKVYTRKFPEKSDAIPKQAE</sequence>
<feature type="region of interest" description="Disordered" evidence="1">
    <location>
        <begin position="331"/>
        <end position="418"/>
    </location>
</feature>
<keyword evidence="3" id="KW-1185">Reference proteome</keyword>
<evidence type="ECO:0000313" key="3">
    <source>
        <dbReference type="Proteomes" id="UP000823388"/>
    </source>
</evidence>
<accession>A0A8T0V529</accession>
<feature type="compositionally biased region" description="Acidic residues" evidence="1">
    <location>
        <begin position="52"/>
        <end position="67"/>
    </location>
</feature>